<dbReference type="GO" id="GO:0051246">
    <property type="term" value="P:regulation of protein metabolic process"/>
    <property type="evidence" value="ECO:0007669"/>
    <property type="project" value="UniProtKB-ARBA"/>
</dbReference>
<dbReference type="GO" id="GO:0000164">
    <property type="term" value="C:protein phosphatase type 1 complex"/>
    <property type="evidence" value="ECO:0007669"/>
    <property type="project" value="TreeGrafter"/>
</dbReference>
<dbReference type="PANTHER" id="PTHR16489:SF11">
    <property type="entry name" value="PROTEIN PHOSPHATASE 1 REGULATORY SUBUNIT 15B"/>
    <property type="match status" value="1"/>
</dbReference>
<evidence type="ECO:0000313" key="5">
    <source>
        <dbReference type="Proteomes" id="UP000314982"/>
    </source>
</evidence>
<evidence type="ECO:0000259" key="3">
    <source>
        <dbReference type="Pfam" id="PF10488"/>
    </source>
</evidence>
<dbReference type="STRING" id="62062.ENSHHUP00000020262"/>
<reference evidence="4" key="2">
    <citation type="submission" date="2025-08" db="UniProtKB">
        <authorList>
            <consortium name="Ensembl"/>
        </authorList>
    </citation>
    <scope>IDENTIFICATION</scope>
</reference>
<feature type="region of interest" description="Disordered" evidence="2">
    <location>
        <begin position="309"/>
        <end position="407"/>
    </location>
</feature>
<dbReference type="GO" id="GO:0005783">
    <property type="term" value="C:endoplasmic reticulum"/>
    <property type="evidence" value="ECO:0007669"/>
    <property type="project" value="TreeGrafter"/>
</dbReference>
<protein>
    <submittedName>
        <fullName evidence="4">Protein phosphatase 1, regulatory subunit 15B</fullName>
    </submittedName>
</protein>
<accession>A0A4W5KUB0</accession>
<dbReference type="GO" id="GO:0034976">
    <property type="term" value="P:response to endoplasmic reticulum stress"/>
    <property type="evidence" value="ECO:0007669"/>
    <property type="project" value="TreeGrafter"/>
</dbReference>
<dbReference type="InterPro" id="IPR051254">
    <property type="entry name" value="PPP1R15"/>
</dbReference>
<evidence type="ECO:0000256" key="2">
    <source>
        <dbReference type="SAM" id="MobiDB-lite"/>
    </source>
</evidence>
<name>A0A4W5KUB0_9TELE</name>
<dbReference type="GO" id="GO:0019888">
    <property type="term" value="F:protein phosphatase regulator activity"/>
    <property type="evidence" value="ECO:0007669"/>
    <property type="project" value="TreeGrafter"/>
</dbReference>
<keyword evidence="5" id="KW-1185">Reference proteome</keyword>
<dbReference type="InterPro" id="IPR019523">
    <property type="entry name" value="Prot_Pase1_reg-su15A/B_C"/>
</dbReference>
<dbReference type="Proteomes" id="UP000314982">
    <property type="component" value="Unassembled WGS sequence"/>
</dbReference>
<feature type="domain" description="Protein phosphatase 1 regulatory subunit 15A/B C-terminal" evidence="3">
    <location>
        <begin position="487"/>
        <end position="527"/>
    </location>
</feature>
<organism evidence="4 5">
    <name type="scientific">Hucho hucho</name>
    <name type="common">huchen</name>
    <dbReference type="NCBI Taxonomy" id="62062"/>
    <lineage>
        <taxon>Eukaryota</taxon>
        <taxon>Metazoa</taxon>
        <taxon>Chordata</taxon>
        <taxon>Craniata</taxon>
        <taxon>Vertebrata</taxon>
        <taxon>Euteleostomi</taxon>
        <taxon>Actinopterygii</taxon>
        <taxon>Neopterygii</taxon>
        <taxon>Teleostei</taxon>
        <taxon>Protacanthopterygii</taxon>
        <taxon>Salmoniformes</taxon>
        <taxon>Salmonidae</taxon>
        <taxon>Salmoninae</taxon>
        <taxon>Hucho</taxon>
    </lineage>
</organism>
<sequence>MARGKMASSGINSSTTSSHRTAMERFGDGGMALLPRIMHILTVLWEQLRLLVHVIYFSVLSVFHMFRFEGHLIINSFSGNSHTGAFLSSLQQAEEMCCGLVDDFVSLARMDSDYGLYLGHHPSWKLGFPGDCNLFVSSTDSSSSLDEMCRKNKEKAFDFKTEHDTTEDDLSVYWGKEDDRNMGVFDSEDSKALCESLALFSDPYNPFSFPPCNSSCSNMGETKNEDQVGGGLDCNLSSRIGEELQETLGGLNIWTSRSDSESSWGSSDGSCADLDKEESERLWELFTSPVDPYNPLCFTASVASSVPHTDKTLTHSQEAERASVLTSCSSDTVDSETPGLSSSEDDTEEQLWRSRSQNEDPYHPLNFRACLQSSPTTTEPPAFSTGDPLTPQTCPTQTPPGQGKQRDVVAKSLQTTRHTKPRLPRRPLKQHYHPATTLVPWRRPEAKVTGEGQRQPQEETFNDPLKKVRFSPVVQVHVMHTWPFARQVSRKGPWEELARDRDRFRKRVQETEQAIGYCFSQSHRDTIRAYLLSTSISAMPPVHEL</sequence>
<dbReference type="GeneTree" id="ENSGT00940000154404"/>
<reference evidence="4" key="3">
    <citation type="submission" date="2025-09" db="UniProtKB">
        <authorList>
            <consortium name="Ensembl"/>
        </authorList>
    </citation>
    <scope>IDENTIFICATION</scope>
</reference>
<feature type="compositionally biased region" description="Basic and acidic residues" evidence="2">
    <location>
        <begin position="350"/>
        <end position="362"/>
    </location>
</feature>
<feature type="compositionally biased region" description="Low complexity" evidence="2">
    <location>
        <begin position="390"/>
        <end position="403"/>
    </location>
</feature>
<feature type="domain" description="Protein phosphatase 1 regulatory subunit 15A/B C-terminal" evidence="3">
    <location>
        <begin position="278"/>
        <end position="375"/>
    </location>
</feature>
<reference evidence="5" key="1">
    <citation type="submission" date="2018-06" db="EMBL/GenBank/DDBJ databases">
        <title>Genome assembly of Danube salmon.</title>
        <authorList>
            <person name="Macqueen D.J."/>
            <person name="Gundappa M.K."/>
        </authorList>
    </citation>
    <scope>NUCLEOTIDE SEQUENCE [LARGE SCALE GENOMIC DNA]</scope>
</reference>
<evidence type="ECO:0000313" key="4">
    <source>
        <dbReference type="Ensembl" id="ENSHHUP00000020262.1"/>
    </source>
</evidence>
<comment type="similarity">
    <text evidence="1">Belongs to the PPP1R15 family.</text>
</comment>
<dbReference type="AlphaFoldDB" id="A0A4W5KUB0"/>
<proteinExistence type="inferred from homology"/>
<evidence type="ECO:0000256" key="1">
    <source>
        <dbReference type="ARBA" id="ARBA00010161"/>
    </source>
</evidence>
<dbReference type="PANTHER" id="PTHR16489">
    <property type="entry name" value="GH11727P"/>
    <property type="match status" value="1"/>
</dbReference>
<dbReference type="Ensembl" id="ENSHHUT00000021010.1">
    <property type="protein sequence ID" value="ENSHHUP00000020262.1"/>
    <property type="gene ID" value="ENSHHUG00000012662.1"/>
</dbReference>
<dbReference type="Pfam" id="PF10488">
    <property type="entry name" value="PP1c_bdg"/>
    <property type="match status" value="2"/>
</dbReference>
<feature type="compositionally biased region" description="Basic and acidic residues" evidence="2">
    <location>
        <begin position="309"/>
        <end position="321"/>
    </location>
</feature>